<sequence length="158" mass="17463">MTGPQPQGWAPAGEGGQVRMRLRELRAGGRTFVWRAEIFHVSGEGDCHRCIRVRVWGAGKNSQVLQADLLSKSWGTPWSACATDGAYPRARDVRAVVDYALTHGWEPDHVGGKFLLTEKKHAGMFELADFLLTDRLWDSGSPDPTARVVHAFEQHPSG</sequence>
<gene>
    <name evidence="1" type="ORF">Athai_07480</name>
</gene>
<protein>
    <submittedName>
        <fullName evidence="1">Uncharacterized protein</fullName>
    </submittedName>
</protein>
<proteinExistence type="predicted"/>
<dbReference type="Proteomes" id="UP000611640">
    <property type="component" value="Chromosome"/>
</dbReference>
<organism evidence="1 2">
    <name type="scientific">Actinocatenispora thailandica</name>
    <dbReference type="NCBI Taxonomy" id="227318"/>
    <lineage>
        <taxon>Bacteria</taxon>
        <taxon>Bacillati</taxon>
        <taxon>Actinomycetota</taxon>
        <taxon>Actinomycetes</taxon>
        <taxon>Micromonosporales</taxon>
        <taxon>Micromonosporaceae</taxon>
        <taxon>Actinocatenispora</taxon>
    </lineage>
</organism>
<evidence type="ECO:0000313" key="2">
    <source>
        <dbReference type="Proteomes" id="UP000611640"/>
    </source>
</evidence>
<dbReference type="AlphaFoldDB" id="A0A7R7DKL3"/>
<reference evidence="1 2" key="1">
    <citation type="submission" date="2020-08" db="EMBL/GenBank/DDBJ databases">
        <title>Whole genome shotgun sequence of Actinocatenispora thailandica NBRC 105041.</title>
        <authorList>
            <person name="Komaki H."/>
            <person name="Tamura T."/>
        </authorList>
    </citation>
    <scope>NUCLEOTIDE SEQUENCE [LARGE SCALE GENOMIC DNA]</scope>
    <source>
        <strain evidence="1 2">NBRC 105041</strain>
    </source>
</reference>
<dbReference type="KEGG" id="atl:Athai_07480"/>
<keyword evidence="2" id="KW-1185">Reference proteome</keyword>
<evidence type="ECO:0000313" key="1">
    <source>
        <dbReference type="EMBL" id="BCJ33245.1"/>
    </source>
</evidence>
<name>A0A7R7DKL3_9ACTN</name>
<dbReference type="EMBL" id="AP023355">
    <property type="protein sequence ID" value="BCJ33245.1"/>
    <property type="molecule type" value="Genomic_DNA"/>
</dbReference>
<accession>A0A7R7DKL3</accession>